<sequence>MSTADASAYDAAVSTVYGIQVSRFCSLAAVSILCYEFLATISVEIEVFWPHVTLSFASVLFMFNRYLVLLGAVPIIIEFFGNIGESWSVLGADETSDDTITPFPLHACDLSLTANQGERLIAPWAVVMVFDTTVFVLTVAKGICSRGLLRTSIFRVFLRDGAAYYGIMVVMNIVNIVTILPFLPPEQRGLLLTLCNVLSSILMTRLMFNLRDFNSRRTGGRDVNQGVSDNDTELTDSTLWGHNQVSTGPSVYFLDDGV</sequence>
<evidence type="ECO:0000313" key="3">
    <source>
        <dbReference type="EMBL" id="EMD36264.1"/>
    </source>
</evidence>
<reference evidence="3 4" key="1">
    <citation type="journal article" date="2012" name="Proc. Natl. Acad. Sci. U.S.A.">
        <title>Comparative genomics of Ceriporiopsis subvermispora and Phanerochaete chrysosporium provide insight into selective ligninolysis.</title>
        <authorList>
            <person name="Fernandez-Fueyo E."/>
            <person name="Ruiz-Duenas F.J."/>
            <person name="Ferreira P."/>
            <person name="Floudas D."/>
            <person name="Hibbett D.S."/>
            <person name="Canessa P."/>
            <person name="Larrondo L.F."/>
            <person name="James T.Y."/>
            <person name="Seelenfreund D."/>
            <person name="Lobos S."/>
            <person name="Polanco R."/>
            <person name="Tello M."/>
            <person name="Honda Y."/>
            <person name="Watanabe T."/>
            <person name="Watanabe T."/>
            <person name="Ryu J.S."/>
            <person name="Kubicek C.P."/>
            <person name="Schmoll M."/>
            <person name="Gaskell J."/>
            <person name="Hammel K.E."/>
            <person name="St John F.J."/>
            <person name="Vanden Wymelenberg A."/>
            <person name="Sabat G."/>
            <person name="Splinter BonDurant S."/>
            <person name="Syed K."/>
            <person name="Yadav J.S."/>
            <person name="Doddapaneni H."/>
            <person name="Subramanian V."/>
            <person name="Lavin J.L."/>
            <person name="Oguiza J.A."/>
            <person name="Perez G."/>
            <person name="Pisabarro A.G."/>
            <person name="Ramirez L."/>
            <person name="Santoyo F."/>
            <person name="Master E."/>
            <person name="Coutinho P.M."/>
            <person name="Henrissat B."/>
            <person name="Lombard V."/>
            <person name="Magnuson J.K."/>
            <person name="Kuees U."/>
            <person name="Hori C."/>
            <person name="Igarashi K."/>
            <person name="Samejima M."/>
            <person name="Held B.W."/>
            <person name="Barry K.W."/>
            <person name="LaButti K.M."/>
            <person name="Lapidus A."/>
            <person name="Lindquist E.A."/>
            <person name="Lucas S.M."/>
            <person name="Riley R."/>
            <person name="Salamov A.A."/>
            <person name="Hoffmeister D."/>
            <person name="Schwenk D."/>
            <person name="Hadar Y."/>
            <person name="Yarden O."/>
            <person name="de Vries R.P."/>
            <person name="Wiebenga A."/>
            <person name="Stenlid J."/>
            <person name="Eastwood D."/>
            <person name="Grigoriev I.V."/>
            <person name="Berka R.M."/>
            <person name="Blanchette R.A."/>
            <person name="Kersten P."/>
            <person name="Martinez A.T."/>
            <person name="Vicuna R."/>
            <person name="Cullen D."/>
        </authorList>
    </citation>
    <scope>NUCLEOTIDE SEQUENCE [LARGE SCALE GENOMIC DNA]</scope>
    <source>
        <strain evidence="3 4">B</strain>
    </source>
</reference>
<feature type="transmembrane region" description="Helical" evidence="1">
    <location>
        <begin position="53"/>
        <end position="77"/>
    </location>
</feature>
<feature type="transmembrane region" description="Helical" evidence="1">
    <location>
        <begin position="20"/>
        <end position="41"/>
    </location>
</feature>
<evidence type="ECO:0000256" key="1">
    <source>
        <dbReference type="SAM" id="Phobius"/>
    </source>
</evidence>
<feature type="domain" description="DUF6533" evidence="2">
    <location>
        <begin position="25"/>
        <end position="70"/>
    </location>
</feature>
<name>M2PJ82_CERS8</name>
<organism evidence="3 4">
    <name type="scientific">Ceriporiopsis subvermispora (strain B)</name>
    <name type="common">White-rot fungus</name>
    <name type="synonym">Gelatoporia subvermispora</name>
    <dbReference type="NCBI Taxonomy" id="914234"/>
    <lineage>
        <taxon>Eukaryota</taxon>
        <taxon>Fungi</taxon>
        <taxon>Dikarya</taxon>
        <taxon>Basidiomycota</taxon>
        <taxon>Agaricomycotina</taxon>
        <taxon>Agaricomycetes</taxon>
        <taxon>Polyporales</taxon>
        <taxon>Gelatoporiaceae</taxon>
        <taxon>Gelatoporia</taxon>
    </lineage>
</organism>
<keyword evidence="1" id="KW-1133">Transmembrane helix</keyword>
<keyword evidence="4" id="KW-1185">Reference proteome</keyword>
<dbReference type="InterPro" id="IPR045340">
    <property type="entry name" value="DUF6533"/>
</dbReference>
<dbReference type="EMBL" id="KB445798">
    <property type="protein sequence ID" value="EMD36264.1"/>
    <property type="molecule type" value="Genomic_DNA"/>
</dbReference>
<dbReference type="AlphaFoldDB" id="M2PJ82"/>
<feature type="transmembrane region" description="Helical" evidence="1">
    <location>
        <begin position="189"/>
        <end position="208"/>
    </location>
</feature>
<dbReference type="OrthoDB" id="2686513at2759"/>
<proteinExistence type="predicted"/>
<protein>
    <recommendedName>
        <fullName evidence="2">DUF6533 domain-containing protein</fullName>
    </recommendedName>
</protein>
<feature type="transmembrane region" description="Helical" evidence="1">
    <location>
        <begin position="161"/>
        <end position="183"/>
    </location>
</feature>
<keyword evidence="1" id="KW-0472">Membrane</keyword>
<accession>M2PJ82</accession>
<evidence type="ECO:0000313" key="4">
    <source>
        <dbReference type="Proteomes" id="UP000016930"/>
    </source>
</evidence>
<keyword evidence="1" id="KW-0812">Transmembrane</keyword>
<dbReference type="Pfam" id="PF20151">
    <property type="entry name" value="DUF6533"/>
    <property type="match status" value="1"/>
</dbReference>
<dbReference type="Proteomes" id="UP000016930">
    <property type="component" value="Unassembled WGS sequence"/>
</dbReference>
<dbReference type="HOGENOM" id="CLU_035509_7_3_1"/>
<gene>
    <name evidence="3" type="ORF">CERSUDRAFT_95606</name>
</gene>
<evidence type="ECO:0000259" key="2">
    <source>
        <dbReference type="Pfam" id="PF20151"/>
    </source>
</evidence>
<feature type="transmembrane region" description="Helical" evidence="1">
    <location>
        <begin position="121"/>
        <end position="140"/>
    </location>
</feature>